<reference evidence="1" key="2">
    <citation type="journal article" date="2015" name="Data Brief">
        <title>Shoot transcriptome of the giant reed, Arundo donax.</title>
        <authorList>
            <person name="Barrero R.A."/>
            <person name="Guerrero F.D."/>
            <person name="Moolhuijzen P."/>
            <person name="Goolsby J.A."/>
            <person name="Tidwell J."/>
            <person name="Bellgard S.E."/>
            <person name="Bellgard M.I."/>
        </authorList>
    </citation>
    <scope>NUCLEOTIDE SEQUENCE</scope>
    <source>
        <tissue evidence="1">Shoot tissue taken approximately 20 cm above the soil surface</tissue>
    </source>
</reference>
<evidence type="ECO:0000313" key="1">
    <source>
        <dbReference type="EMBL" id="JAD23150.1"/>
    </source>
</evidence>
<sequence>MRKYFIHGWSNIFCLLYLLTFISSSTIVKISEFTCISRFTLN</sequence>
<dbReference type="EMBL" id="GBRH01274745">
    <property type="protein sequence ID" value="JAD23150.1"/>
    <property type="molecule type" value="Transcribed_RNA"/>
</dbReference>
<accession>A0A0A8YCF3</accession>
<name>A0A0A8YCF3_ARUDO</name>
<protein>
    <submittedName>
        <fullName evidence="1">Uncharacterized protein</fullName>
    </submittedName>
</protein>
<organism evidence="1">
    <name type="scientific">Arundo donax</name>
    <name type="common">Giant reed</name>
    <name type="synonym">Donax arundinaceus</name>
    <dbReference type="NCBI Taxonomy" id="35708"/>
    <lineage>
        <taxon>Eukaryota</taxon>
        <taxon>Viridiplantae</taxon>
        <taxon>Streptophyta</taxon>
        <taxon>Embryophyta</taxon>
        <taxon>Tracheophyta</taxon>
        <taxon>Spermatophyta</taxon>
        <taxon>Magnoliopsida</taxon>
        <taxon>Liliopsida</taxon>
        <taxon>Poales</taxon>
        <taxon>Poaceae</taxon>
        <taxon>PACMAD clade</taxon>
        <taxon>Arundinoideae</taxon>
        <taxon>Arundineae</taxon>
        <taxon>Arundo</taxon>
    </lineage>
</organism>
<proteinExistence type="predicted"/>
<dbReference type="AlphaFoldDB" id="A0A0A8YCF3"/>
<reference evidence="1" key="1">
    <citation type="submission" date="2014-09" db="EMBL/GenBank/DDBJ databases">
        <authorList>
            <person name="Magalhaes I.L.F."/>
            <person name="Oliveira U."/>
            <person name="Santos F.R."/>
            <person name="Vidigal T.H.D.A."/>
            <person name="Brescovit A.D."/>
            <person name="Santos A.J."/>
        </authorList>
    </citation>
    <scope>NUCLEOTIDE SEQUENCE</scope>
    <source>
        <tissue evidence="1">Shoot tissue taken approximately 20 cm above the soil surface</tissue>
    </source>
</reference>